<evidence type="ECO:0000259" key="2">
    <source>
        <dbReference type="Pfam" id="PF11433"/>
    </source>
</evidence>
<organism evidence="3 4">
    <name type="scientific">Marine Group III euryarchaeote CG-Epi3</name>
    <dbReference type="NCBI Taxonomy" id="1888997"/>
    <lineage>
        <taxon>Archaea</taxon>
        <taxon>Methanobacteriati</taxon>
        <taxon>Thermoplasmatota</taxon>
        <taxon>Thermoplasmata</taxon>
        <taxon>Candidatus Thermoprofundales</taxon>
    </lineage>
</organism>
<evidence type="ECO:0000256" key="1">
    <source>
        <dbReference type="SAM" id="Phobius"/>
    </source>
</evidence>
<proteinExistence type="predicted"/>
<dbReference type="SUPFAM" id="SSF116858">
    <property type="entry name" value="Hypothetical membrane protein Ta0354, soluble domain"/>
    <property type="match status" value="1"/>
</dbReference>
<keyword evidence="1" id="KW-0812">Transmembrane</keyword>
<feature type="transmembrane region" description="Helical" evidence="1">
    <location>
        <begin position="71"/>
        <end position="91"/>
    </location>
</feature>
<name>A0A1J5TSL2_9ARCH</name>
<reference evidence="3 4" key="1">
    <citation type="submission" date="2016-08" db="EMBL/GenBank/DDBJ databases">
        <title>New Insights into Marine Group III Euryarchaeota, from dark to light.</title>
        <authorList>
            <person name="Haro-Moreno J.M."/>
            <person name="Rodriguez-Valera F."/>
            <person name="Lopez-Garcia P."/>
            <person name="Moreira D."/>
            <person name="Martin-Cuadrado A.B."/>
        </authorList>
    </citation>
    <scope>NUCLEOTIDE SEQUENCE [LARGE SCALE GENOMIC DNA]</scope>
    <source>
        <strain evidence="3">CG-Epi3</strain>
    </source>
</reference>
<keyword evidence="1" id="KW-0472">Membrane</keyword>
<accession>A0A1J5TSL2</accession>
<keyword evidence="1" id="KW-1133">Transmembrane helix</keyword>
<dbReference type="Proteomes" id="UP000183138">
    <property type="component" value="Unassembled WGS sequence"/>
</dbReference>
<dbReference type="InterPro" id="IPR024504">
    <property type="entry name" value="Unchr_Ta0354_soluble_domain"/>
</dbReference>
<feature type="domain" description="Uncharacterised membrane protein Ta0354 soluble" evidence="2">
    <location>
        <begin position="99"/>
        <end position="142"/>
    </location>
</feature>
<comment type="caution">
    <text evidence="3">The sequence shown here is derived from an EMBL/GenBank/DDBJ whole genome shotgun (WGS) entry which is preliminary data.</text>
</comment>
<dbReference type="Pfam" id="PF11433">
    <property type="entry name" value="DUF3198"/>
    <property type="match status" value="1"/>
</dbReference>
<dbReference type="Gene3D" id="1.20.58.290">
    <property type="entry name" value="Hypothetical membrane protein ta0354_69_121"/>
    <property type="match status" value="1"/>
</dbReference>
<dbReference type="AlphaFoldDB" id="A0A1J5TSL2"/>
<dbReference type="EMBL" id="MIYY01000024">
    <property type="protein sequence ID" value="OIR23179.1"/>
    <property type="molecule type" value="Genomic_DNA"/>
</dbReference>
<evidence type="ECO:0000313" key="4">
    <source>
        <dbReference type="Proteomes" id="UP000183138"/>
    </source>
</evidence>
<evidence type="ECO:0000313" key="3">
    <source>
        <dbReference type="EMBL" id="OIR23179.1"/>
    </source>
</evidence>
<sequence length="145" mass="17248">MRNLYTDRLIEYVMASQWRKDLDNFLQEHMLAVSSVFAIVSGFMVYVGIMGEWYSSSSLAPNLILDAIGDYDIFVFIFGFIIFGFSAYYLWLTRHYMERFEEIIGTSSKREFQKNWTEIEQIARYQLPKVYRKRVAEARNKFGLK</sequence>
<protein>
    <recommendedName>
        <fullName evidence="2">Uncharacterized membrane protein Ta0354 soluble domain-containing protein</fullName>
    </recommendedName>
</protein>
<dbReference type="InterPro" id="IPR036171">
    <property type="entry name" value="Ta0354_soluble_sf"/>
</dbReference>
<feature type="transmembrane region" description="Helical" evidence="1">
    <location>
        <begin position="29"/>
        <end position="51"/>
    </location>
</feature>
<gene>
    <name evidence="3" type="ORF">BEU00_03735</name>
</gene>